<dbReference type="CDD" id="cd01638">
    <property type="entry name" value="CysQ"/>
    <property type="match status" value="1"/>
</dbReference>
<dbReference type="Gene3D" id="3.40.190.80">
    <property type="match status" value="1"/>
</dbReference>
<feature type="binding site" evidence="4">
    <location>
        <position position="89"/>
    </location>
    <ligand>
        <name>Mg(2+)</name>
        <dbReference type="ChEBI" id="CHEBI:18420"/>
        <label>1</label>
        <note>catalytic</note>
    </ligand>
</feature>
<dbReference type="PANTHER" id="PTHR20854:SF4">
    <property type="entry name" value="INOSITOL-1-MONOPHOSPHATASE-RELATED"/>
    <property type="match status" value="1"/>
</dbReference>
<dbReference type="PRINTS" id="PR00377">
    <property type="entry name" value="IMPHPHTASES"/>
</dbReference>
<dbReference type="AlphaFoldDB" id="A0A159Z8I8"/>
<evidence type="ECO:0000256" key="2">
    <source>
        <dbReference type="ARBA" id="ARBA00022723"/>
    </source>
</evidence>
<dbReference type="PATRIC" id="fig|1335048.3.peg.4789"/>
<comment type="cofactor">
    <cofactor evidence="4">
        <name>Mg(2+)</name>
        <dbReference type="ChEBI" id="CHEBI:18420"/>
    </cofactor>
</comment>
<dbReference type="Gene3D" id="3.30.540.10">
    <property type="entry name" value="Fructose-1,6-Bisphosphatase, subunit A, domain 1"/>
    <property type="match status" value="1"/>
</dbReference>
<reference evidence="5 6" key="1">
    <citation type="submission" date="2015-09" db="EMBL/GenBank/DDBJ databases">
        <title>Complete genome sequence of Defluviimonas alba cai42t isolated from an oilfield in Xinjiang.</title>
        <authorList>
            <person name="Geng S."/>
            <person name="Pan X."/>
            <person name="Wu X."/>
        </authorList>
    </citation>
    <scope>NUCLEOTIDE SEQUENCE [LARGE SCALE GENOMIC DNA]</scope>
    <source>
        <strain evidence="6">cai42</strain>
    </source>
</reference>
<feature type="binding site" evidence="4">
    <location>
        <position position="67"/>
    </location>
    <ligand>
        <name>Mg(2+)</name>
        <dbReference type="ChEBI" id="CHEBI:18420"/>
        <label>1</label>
        <note>catalytic</note>
    </ligand>
</feature>
<dbReference type="STRING" id="1335048.AKL17_4617"/>
<evidence type="ECO:0000256" key="4">
    <source>
        <dbReference type="PIRSR" id="PIRSR600760-2"/>
    </source>
</evidence>
<comment type="similarity">
    <text evidence="1">Belongs to the inositol monophosphatase superfamily.</text>
</comment>
<dbReference type="PANTHER" id="PTHR20854">
    <property type="entry name" value="INOSITOL MONOPHOSPHATASE"/>
    <property type="match status" value="1"/>
</dbReference>
<organism evidence="5 6">
    <name type="scientific">Frigidibacter mobilis</name>
    <dbReference type="NCBI Taxonomy" id="1335048"/>
    <lineage>
        <taxon>Bacteria</taxon>
        <taxon>Pseudomonadati</taxon>
        <taxon>Pseudomonadota</taxon>
        <taxon>Alphaproteobacteria</taxon>
        <taxon>Rhodobacterales</taxon>
        <taxon>Paracoccaceae</taxon>
        <taxon>Frigidibacter</taxon>
    </lineage>
</organism>
<dbReference type="PROSITE" id="PS00630">
    <property type="entry name" value="IMP_2"/>
    <property type="match status" value="1"/>
</dbReference>
<dbReference type="EMBL" id="CP012661">
    <property type="protein sequence ID" value="AMY71827.1"/>
    <property type="molecule type" value="Genomic_DNA"/>
</dbReference>
<dbReference type="GO" id="GO:0006020">
    <property type="term" value="P:inositol metabolic process"/>
    <property type="evidence" value="ECO:0007669"/>
    <property type="project" value="TreeGrafter"/>
</dbReference>
<protein>
    <submittedName>
        <fullName evidence="5">Inositol-phosphate phosphatase</fullName>
    </submittedName>
</protein>
<dbReference type="KEGG" id="daa:AKL17_4617"/>
<evidence type="ECO:0000313" key="6">
    <source>
        <dbReference type="Proteomes" id="UP000076128"/>
    </source>
</evidence>
<name>A0A159Z8I8_9RHOB</name>
<evidence type="ECO:0000256" key="1">
    <source>
        <dbReference type="ARBA" id="ARBA00009759"/>
    </source>
</evidence>
<dbReference type="GO" id="GO:0046872">
    <property type="term" value="F:metal ion binding"/>
    <property type="evidence" value="ECO:0007669"/>
    <property type="project" value="UniProtKB-KW"/>
</dbReference>
<dbReference type="GO" id="GO:0046854">
    <property type="term" value="P:phosphatidylinositol phosphate biosynthetic process"/>
    <property type="evidence" value="ECO:0007669"/>
    <property type="project" value="InterPro"/>
</dbReference>
<gene>
    <name evidence="5" type="ORF">AKL17_4617</name>
</gene>
<evidence type="ECO:0000313" key="5">
    <source>
        <dbReference type="EMBL" id="AMY71827.1"/>
    </source>
</evidence>
<proteinExistence type="inferred from homology"/>
<keyword evidence="2 4" id="KW-0479">Metal-binding</keyword>
<dbReference type="InterPro" id="IPR020550">
    <property type="entry name" value="Inositol_monophosphatase_CS"/>
</dbReference>
<dbReference type="SUPFAM" id="SSF56655">
    <property type="entry name" value="Carbohydrate phosphatase"/>
    <property type="match status" value="1"/>
</dbReference>
<feature type="binding site" evidence="4">
    <location>
        <position position="208"/>
    </location>
    <ligand>
        <name>Mg(2+)</name>
        <dbReference type="ChEBI" id="CHEBI:18420"/>
        <label>1</label>
        <note>catalytic</note>
    </ligand>
</feature>
<dbReference type="Pfam" id="PF00459">
    <property type="entry name" value="Inositol_P"/>
    <property type="match status" value="1"/>
</dbReference>
<dbReference type="InterPro" id="IPR000760">
    <property type="entry name" value="Inositol_monophosphatase-like"/>
</dbReference>
<sequence>MPANDLALLTAAADEAGAIALRHWRQAPEAWEKAGGAGPVTVADIAVDRMLRSELLAARPGYGWLSEETEDDPAARLAAETVFIVDPIDGTRAFIAGEDGFAVALAVAHRGEITAAVIHLPARGETYAAALDGPATLNGAAIVASGAAHPEGARLLAPHQALDPVHWRGGIAPGFRRSFRTALAWRLCLVAAGQKDAALSFRPIWEWDLAAGDLIARQAGAVVTDRAGRRVRYNSPAGQAQGLVAAAPALHAPVMERLAAWPE</sequence>
<accession>A0A159Z8I8</accession>
<feature type="binding site" evidence="4">
    <location>
        <position position="88"/>
    </location>
    <ligand>
        <name>Mg(2+)</name>
        <dbReference type="ChEBI" id="CHEBI:18420"/>
        <label>1</label>
        <note>catalytic</note>
    </ligand>
</feature>
<keyword evidence="3 4" id="KW-0460">Magnesium</keyword>
<keyword evidence="6" id="KW-1185">Reference proteome</keyword>
<dbReference type="RefSeq" id="WP_066817559.1">
    <property type="nucleotide sequence ID" value="NZ_CP012661.1"/>
</dbReference>
<dbReference type="OrthoDB" id="9785695at2"/>
<feature type="binding site" evidence="4">
    <location>
        <position position="86"/>
    </location>
    <ligand>
        <name>Mg(2+)</name>
        <dbReference type="ChEBI" id="CHEBI:18420"/>
        <label>1</label>
        <note>catalytic</note>
    </ligand>
</feature>
<dbReference type="Proteomes" id="UP000076128">
    <property type="component" value="Chromosome"/>
</dbReference>
<evidence type="ECO:0000256" key="3">
    <source>
        <dbReference type="ARBA" id="ARBA00022842"/>
    </source>
</evidence>
<dbReference type="GO" id="GO:0008934">
    <property type="term" value="F:inositol monophosphate 1-phosphatase activity"/>
    <property type="evidence" value="ECO:0007669"/>
    <property type="project" value="TreeGrafter"/>
</dbReference>
<dbReference type="GO" id="GO:0007165">
    <property type="term" value="P:signal transduction"/>
    <property type="evidence" value="ECO:0007669"/>
    <property type="project" value="TreeGrafter"/>
</dbReference>